<dbReference type="RefSeq" id="WP_186676614.1">
    <property type="nucleotide sequence ID" value="NZ_CP077093.1"/>
</dbReference>
<dbReference type="InterPro" id="IPR000515">
    <property type="entry name" value="MetI-like"/>
</dbReference>
<organism evidence="9 10">
    <name type="scientific">Pseudomonas vanderleydeniana</name>
    <dbReference type="NCBI Taxonomy" id="2745495"/>
    <lineage>
        <taxon>Bacteria</taxon>
        <taxon>Pseudomonadati</taxon>
        <taxon>Pseudomonadota</taxon>
        <taxon>Gammaproteobacteria</taxon>
        <taxon>Pseudomonadales</taxon>
        <taxon>Pseudomonadaceae</taxon>
        <taxon>Pseudomonas</taxon>
    </lineage>
</organism>
<comment type="subcellular location">
    <subcellularLocation>
        <location evidence="1 7">Cell membrane</location>
        <topology evidence="1 7">Multi-pass membrane protein</topology>
    </subcellularLocation>
</comment>
<dbReference type="GO" id="GO:0042918">
    <property type="term" value="P:alkanesulfonate transmembrane transport"/>
    <property type="evidence" value="ECO:0007669"/>
    <property type="project" value="UniProtKB-ARBA"/>
</dbReference>
<dbReference type="PANTHER" id="PTHR30151">
    <property type="entry name" value="ALKANE SULFONATE ABC TRANSPORTER-RELATED, MEMBRANE SUBUNIT"/>
    <property type="match status" value="1"/>
</dbReference>
<evidence type="ECO:0000313" key="10">
    <source>
        <dbReference type="Proteomes" id="UP000634530"/>
    </source>
</evidence>
<keyword evidence="6 7" id="KW-0472">Membrane</keyword>
<evidence type="ECO:0000256" key="5">
    <source>
        <dbReference type="ARBA" id="ARBA00022989"/>
    </source>
</evidence>
<dbReference type="AlphaFoldDB" id="A0A9E6PRN7"/>
<evidence type="ECO:0000256" key="1">
    <source>
        <dbReference type="ARBA" id="ARBA00004651"/>
    </source>
</evidence>
<reference evidence="9 10" key="2">
    <citation type="journal article" date="2021" name="Microorganisms">
        <title>The Ever-Expanding Pseudomonas Genus: Description of 43 New Species and Partition of the Pseudomonas putida Group.</title>
        <authorList>
            <person name="Girard L."/>
            <person name="Lood C."/>
            <person name="Hofte M."/>
            <person name="Vandamme P."/>
            <person name="Rokni-Zadeh H."/>
            <person name="van Noort V."/>
            <person name="Lavigne R."/>
            <person name="De Mot R."/>
        </authorList>
    </citation>
    <scope>NUCLEOTIDE SEQUENCE [LARGE SCALE GENOMIC DNA]</scope>
    <source>
        <strain evidence="9 10">RW8P3</strain>
    </source>
</reference>
<dbReference type="SUPFAM" id="SSF161098">
    <property type="entry name" value="MetI-like"/>
    <property type="match status" value="1"/>
</dbReference>
<evidence type="ECO:0000313" key="9">
    <source>
        <dbReference type="EMBL" id="QXI31338.1"/>
    </source>
</evidence>
<keyword evidence="10" id="KW-1185">Reference proteome</keyword>
<evidence type="ECO:0000259" key="8">
    <source>
        <dbReference type="PROSITE" id="PS50928"/>
    </source>
</evidence>
<evidence type="ECO:0000256" key="2">
    <source>
        <dbReference type="ARBA" id="ARBA00022448"/>
    </source>
</evidence>
<feature type="domain" description="ABC transmembrane type-1" evidence="8">
    <location>
        <begin position="60"/>
        <end position="240"/>
    </location>
</feature>
<comment type="similarity">
    <text evidence="7">Belongs to the binding-protein-dependent transport system permease family.</text>
</comment>
<keyword evidence="2 7" id="KW-0813">Transport</keyword>
<evidence type="ECO:0000256" key="4">
    <source>
        <dbReference type="ARBA" id="ARBA00022692"/>
    </source>
</evidence>
<evidence type="ECO:0000256" key="3">
    <source>
        <dbReference type="ARBA" id="ARBA00022475"/>
    </source>
</evidence>
<keyword evidence="3" id="KW-1003">Cell membrane</keyword>
<keyword evidence="4 7" id="KW-0812">Transmembrane</keyword>
<proteinExistence type="inferred from homology"/>
<name>A0A9E6PRN7_9PSED</name>
<dbReference type="PANTHER" id="PTHR30151:SF39">
    <property type="entry name" value="ABC TRANSPORTER PERMEASE PROTEIN"/>
    <property type="match status" value="1"/>
</dbReference>
<dbReference type="GO" id="GO:0005886">
    <property type="term" value="C:plasma membrane"/>
    <property type="evidence" value="ECO:0007669"/>
    <property type="project" value="UniProtKB-SubCell"/>
</dbReference>
<feature type="transmembrane region" description="Helical" evidence="7">
    <location>
        <begin position="67"/>
        <end position="88"/>
    </location>
</feature>
<dbReference type="InterPro" id="IPR035906">
    <property type="entry name" value="MetI-like_sf"/>
</dbReference>
<feature type="transmembrane region" description="Helical" evidence="7">
    <location>
        <begin position="100"/>
        <end position="120"/>
    </location>
</feature>
<dbReference type="Proteomes" id="UP000634530">
    <property type="component" value="Chromosome"/>
</dbReference>
<accession>A0A9E6PRN7</accession>
<sequence>MPHKRLLESLTWLISPLALLLLWALVADAGFFPRNLLVPPARVLQSFEELLASGELLEHLHDSLSRLTLGFGIGALAGLAFGIVMALSKRVQAYCGPLFHTLRQIPSIALIPMFVLLFGIDETFKIVIVAKTAFFPVALAASEGIKAIPRSYFEVADVYRLRWPTFVREIALPAAAPSIITGFRIALTRAWVVLVATELLAADSGLGQMIEMSRQMLRIDVVMVGVLITGVIGFALDYSFRQLEQRLFRWQANRGRP</sequence>
<protein>
    <submittedName>
        <fullName evidence="9">ABC transporter permease</fullName>
    </submittedName>
</protein>
<evidence type="ECO:0000256" key="7">
    <source>
        <dbReference type="RuleBase" id="RU363032"/>
    </source>
</evidence>
<feature type="transmembrane region" description="Helical" evidence="7">
    <location>
        <begin position="216"/>
        <end position="240"/>
    </location>
</feature>
<keyword evidence="5 7" id="KW-1133">Transmembrane helix</keyword>
<dbReference type="PROSITE" id="PS50928">
    <property type="entry name" value="ABC_TM1"/>
    <property type="match status" value="1"/>
</dbReference>
<dbReference type="Gene3D" id="1.10.3720.10">
    <property type="entry name" value="MetI-like"/>
    <property type="match status" value="1"/>
</dbReference>
<dbReference type="Pfam" id="PF00528">
    <property type="entry name" value="BPD_transp_1"/>
    <property type="match status" value="1"/>
</dbReference>
<dbReference type="FunFam" id="1.10.3720.10:FF:000003">
    <property type="entry name" value="Aliphatic sulfonate ABC transporter permease"/>
    <property type="match status" value="1"/>
</dbReference>
<gene>
    <name evidence="9" type="ORF">HU752_015985</name>
</gene>
<reference evidence="9 10" key="1">
    <citation type="journal article" date="2020" name="Microorganisms">
        <title>Reliable Identification of Environmental Pseudomonas Isolates Using the rpoD Gene.</title>
        <authorList>
            <consortium name="The Broad Institute Genome Sequencing Platform"/>
            <person name="Girard L."/>
            <person name="Lood C."/>
            <person name="Rokni-Zadeh H."/>
            <person name="van Noort V."/>
            <person name="Lavigne R."/>
            <person name="De Mot R."/>
        </authorList>
    </citation>
    <scope>NUCLEOTIDE SEQUENCE [LARGE SCALE GENOMIC DNA]</scope>
    <source>
        <strain evidence="9 10">RW8P3</strain>
    </source>
</reference>
<dbReference type="EMBL" id="CP077093">
    <property type="protein sequence ID" value="QXI31338.1"/>
    <property type="molecule type" value="Genomic_DNA"/>
</dbReference>
<dbReference type="KEGG" id="pvw:HU752_015985"/>
<evidence type="ECO:0000256" key="6">
    <source>
        <dbReference type="ARBA" id="ARBA00023136"/>
    </source>
</evidence>
<dbReference type="GO" id="GO:0010438">
    <property type="term" value="P:cellular response to sulfur starvation"/>
    <property type="evidence" value="ECO:0007669"/>
    <property type="project" value="TreeGrafter"/>
</dbReference>
<dbReference type="CDD" id="cd06261">
    <property type="entry name" value="TM_PBP2"/>
    <property type="match status" value="1"/>
</dbReference>